<name>A0ABS0SRW6_9CAUL</name>
<dbReference type="Pfam" id="PF13560">
    <property type="entry name" value="HTH_31"/>
    <property type="match status" value="1"/>
</dbReference>
<accession>A0ABS0SRW6</accession>
<evidence type="ECO:0000313" key="2">
    <source>
        <dbReference type="Proteomes" id="UP000639859"/>
    </source>
</evidence>
<dbReference type="Proteomes" id="UP000639859">
    <property type="component" value="Unassembled WGS sequence"/>
</dbReference>
<evidence type="ECO:0000313" key="1">
    <source>
        <dbReference type="EMBL" id="MBI1682375.1"/>
    </source>
</evidence>
<dbReference type="Gene3D" id="1.10.260.40">
    <property type="entry name" value="lambda repressor-like DNA-binding domains"/>
    <property type="match status" value="1"/>
</dbReference>
<keyword evidence="2" id="KW-1185">Reference proteome</keyword>
<reference evidence="1 2" key="1">
    <citation type="submission" date="2020-11" db="EMBL/GenBank/DDBJ databases">
        <title>genome sequence of strain KACC 18849.</title>
        <authorList>
            <person name="Gao J."/>
            <person name="Zhang X."/>
        </authorList>
    </citation>
    <scope>NUCLEOTIDE SEQUENCE [LARGE SCALE GENOMIC DNA]</scope>
    <source>
        <strain evidence="1 2">KACC 18849</strain>
    </source>
</reference>
<dbReference type="InterPro" id="IPR001387">
    <property type="entry name" value="Cro/C1-type_HTH"/>
</dbReference>
<sequence>MLHTYPMTGEQLKTWRTRMRLRAGEAAEALGVSRDTYRRMEGRLSLPKHIGLACAAISHGLPPAKG</sequence>
<proteinExistence type="predicted"/>
<dbReference type="CDD" id="cd00093">
    <property type="entry name" value="HTH_XRE"/>
    <property type="match status" value="1"/>
</dbReference>
<organism evidence="1 2">
    <name type="scientific">Caulobacter hibisci</name>
    <dbReference type="NCBI Taxonomy" id="2035993"/>
    <lineage>
        <taxon>Bacteria</taxon>
        <taxon>Pseudomonadati</taxon>
        <taxon>Pseudomonadota</taxon>
        <taxon>Alphaproteobacteria</taxon>
        <taxon>Caulobacterales</taxon>
        <taxon>Caulobacteraceae</taxon>
        <taxon>Caulobacter</taxon>
    </lineage>
</organism>
<protein>
    <submittedName>
        <fullName evidence="1">Helix-turn-helix domain-containing protein</fullName>
    </submittedName>
</protein>
<gene>
    <name evidence="1" type="ORF">I4Q42_01690</name>
</gene>
<dbReference type="InterPro" id="IPR010982">
    <property type="entry name" value="Lambda_DNA-bd_dom_sf"/>
</dbReference>
<comment type="caution">
    <text evidence="1">The sequence shown here is derived from an EMBL/GenBank/DDBJ whole genome shotgun (WGS) entry which is preliminary data.</text>
</comment>
<dbReference type="SUPFAM" id="SSF47413">
    <property type="entry name" value="lambda repressor-like DNA-binding domains"/>
    <property type="match status" value="1"/>
</dbReference>
<dbReference type="EMBL" id="JADWOX010000001">
    <property type="protein sequence ID" value="MBI1682375.1"/>
    <property type="molecule type" value="Genomic_DNA"/>
</dbReference>